<organism evidence="1 2">
    <name type="scientific">Weissella confusa</name>
    <name type="common">Lactobacillus confusus</name>
    <dbReference type="NCBI Taxonomy" id="1583"/>
    <lineage>
        <taxon>Bacteria</taxon>
        <taxon>Bacillati</taxon>
        <taxon>Bacillota</taxon>
        <taxon>Bacilli</taxon>
        <taxon>Lactobacillales</taxon>
        <taxon>Lactobacillaceae</taxon>
        <taxon>Weissella</taxon>
    </lineage>
</organism>
<protein>
    <submittedName>
        <fullName evidence="1">Uncharacterized protein</fullName>
    </submittedName>
</protein>
<name>A0A923NHS5_WEICO</name>
<reference evidence="1" key="1">
    <citation type="submission" date="2020-08" db="EMBL/GenBank/DDBJ databases">
        <title>Complete genome sequence of Weissella confusa strain FS54 provides insights into metabolic potential.</title>
        <authorList>
            <person name="Fhoula I."/>
            <person name="Najjari A."/>
            <person name="Lekired A."/>
            <person name="Bessrour-Aouam N."/>
            <person name="Jaballah S."/>
            <person name="Klibi N."/>
            <person name="Ouzari H.-I."/>
        </authorList>
    </citation>
    <scope>NUCLEOTIDE SEQUENCE</scope>
    <source>
        <strain evidence="1">FS54</strain>
    </source>
</reference>
<gene>
    <name evidence="1" type="ORF">H7R52_11190</name>
</gene>
<proteinExistence type="predicted"/>
<accession>A0A923NHS5</accession>
<sequence length="122" mass="13768">MTKIVQSYMAATNYNGIPSISLVQLLKSDEASDKITPAQYSFIIYSVTGTAASNFNDTAMQELGKQIRNWIANSFEQIINVQDFNVSFSFTDKYRENYEFANEVFGLIKDHLDTGTVPLSFK</sequence>
<evidence type="ECO:0000313" key="1">
    <source>
        <dbReference type="EMBL" id="MBC6499226.1"/>
    </source>
</evidence>
<dbReference type="EMBL" id="JACSZT010000008">
    <property type="protein sequence ID" value="MBC6499226.1"/>
    <property type="molecule type" value="Genomic_DNA"/>
</dbReference>
<evidence type="ECO:0000313" key="2">
    <source>
        <dbReference type="Proteomes" id="UP000650485"/>
    </source>
</evidence>
<dbReference type="Proteomes" id="UP000650485">
    <property type="component" value="Unassembled WGS sequence"/>
</dbReference>
<comment type="caution">
    <text evidence="1">The sequence shown here is derived from an EMBL/GenBank/DDBJ whole genome shotgun (WGS) entry which is preliminary data.</text>
</comment>
<dbReference type="AlphaFoldDB" id="A0A923NHS5"/>